<evidence type="ECO:0000256" key="1">
    <source>
        <dbReference type="SAM" id="SignalP"/>
    </source>
</evidence>
<feature type="signal peptide" evidence="1">
    <location>
        <begin position="1"/>
        <end position="21"/>
    </location>
</feature>
<gene>
    <name evidence="2" type="ORF">DN745_10740</name>
</gene>
<dbReference type="RefSeq" id="WP_111334714.1">
    <property type="nucleotide sequence ID" value="NZ_CP030032.1"/>
</dbReference>
<reference evidence="2 3" key="1">
    <citation type="submission" date="2018-06" db="EMBL/GenBank/DDBJ databases">
        <title>Lujinxingia sediminis gen. nov. sp. nov., a new facultative anaerobic member of the class Deltaproteobacteria, and proposal of Lujinxingaceae fam. nov.</title>
        <authorList>
            <person name="Guo L.-Y."/>
            <person name="Li C.-M."/>
            <person name="Wang S."/>
            <person name="Du Z.-J."/>
        </authorList>
    </citation>
    <scope>NUCLEOTIDE SEQUENCE [LARGE SCALE GENOMIC DNA]</scope>
    <source>
        <strain evidence="2 3">FA350</strain>
    </source>
</reference>
<keyword evidence="3" id="KW-1185">Reference proteome</keyword>
<dbReference type="EMBL" id="CP030032">
    <property type="protein sequence ID" value="AWV89787.1"/>
    <property type="molecule type" value="Genomic_DNA"/>
</dbReference>
<dbReference type="Proteomes" id="UP000249799">
    <property type="component" value="Chromosome"/>
</dbReference>
<protein>
    <recommendedName>
        <fullName evidence="4">Organic solvent tolerance-like N-terminal domain-containing protein</fullName>
    </recommendedName>
</protein>
<dbReference type="OrthoDB" id="5501658at2"/>
<dbReference type="AlphaFoldDB" id="A0A2Z4FLA2"/>
<dbReference type="KEGG" id="bsed:DN745_10740"/>
<accession>A0A2Z4FLA2</accession>
<name>A0A2Z4FLA2_9DELT</name>
<organism evidence="2 3">
    <name type="scientific">Bradymonas sediminis</name>
    <dbReference type="NCBI Taxonomy" id="1548548"/>
    <lineage>
        <taxon>Bacteria</taxon>
        <taxon>Deltaproteobacteria</taxon>
        <taxon>Bradymonadales</taxon>
        <taxon>Bradymonadaceae</taxon>
        <taxon>Bradymonas</taxon>
    </lineage>
</organism>
<keyword evidence="1" id="KW-0732">Signal</keyword>
<evidence type="ECO:0000313" key="2">
    <source>
        <dbReference type="EMBL" id="AWV89787.1"/>
    </source>
</evidence>
<evidence type="ECO:0000313" key="3">
    <source>
        <dbReference type="Proteomes" id="UP000249799"/>
    </source>
</evidence>
<proteinExistence type="predicted"/>
<feature type="chain" id="PRO_5016424693" description="Organic solvent tolerance-like N-terminal domain-containing protein" evidence="1">
    <location>
        <begin position="22"/>
        <end position="189"/>
    </location>
</feature>
<evidence type="ECO:0008006" key="4">
    <source>
        <dbReference type="Google" id="ProtNLM"/>
    </source>
</evidence>
<sequence>MIKYTSLVLALQFVGATAVWAQDTAASEGIAAGDVSLVDENIDAMSNAEKLSRGADKIKQMRGTLAQTNKMLENVRSQDEDIIRVNCVNEKVASMKGFVKVAEQSYTSLNGAVSAKDDGAAKHHYTLISVGGEKVRTLASEAALCTGEEMRFTGTTEINVETPDTVDDFFDEPADVFLVTDLPELTPYQ</sequence>